<dbReference type="RefSeq" id="WP_110329827.1">
    <property type="nucleotide sequence ID" value="NZ_QJJV01000041.1"/>
</dbReference>
<organism evidence="2 3">
    <name type="scientific">Paraburkholderia tropica</name>
    <dbReference type="NCBI Taxonomy" id="92647"/>
    <lineage>
        <taxon>Bacteria</taxon>
        <taxon>Pseudomonadati</taxon>
        <taxon>Pseudomonadota</taxon>
        <taxon>Betaproteobacteria</taxon>
        <taxon>Burkholderiales</taxon>
        <taxon>Burkholderiaceae</taxon>
        <taxon>Paraburkholderia</taxon>
    </lineage>
</organism>
<dbReference type="Proteomes" id="UP000247515">
    <property type="component" value="Unassembled WGS sequence"/>
</dbReference>
<name>A0ABX5ME02_9BURK</name>
<feature type="compositionally biased region" description="Low complexity" evidence="1">
    <location>
        <begin position="17"/>
        <end position="45"/>
    </location>
</feature>
<evidence type="ECO:0000256" key="1">
    <source>
        <dbReference type="SAM" id="MobiDB-lite"/>
    </source>
</evidence>
<keyword evidence="3" id="KW-1185">Reference proteome</keyword>
<gene>
    <name evidence="2" type="ORF">C7400_14127</name>
</gene>
<comment type="caution">
    <text evidence="2">The sequence shown here is derived from an EMBL/GenBank/DDBJ whole genome shotgun (WGS) entry which is preliminary data.</text>
</comment>
<feature type="compositionally biased region" description="Low complexity" evidence="1">
    <location>
        <begin position="1"/>
        <end position="10"/>
    </location>
</feature>
<dbReference type="EMBL" id="QJJV01000041">
    <property type="protein sequence ID" value="PXX05464.1"/>
    <property type="molecule type" value="Genomic_DNA"/>
</dbReference>
<feature type="region of interest" description="Disordered" evidence="1">
    <location>
        <begin position="1"/>
        <end position="45"/>
    </location>
</feature>
<evidence type="ECO:0000313" key="2">
    <source>
        <dbReference type="EMBL" id="PXX05464.1"/>
    </source>
</evidence>
<reference evidence="2 3" key="1">
    <citation type="submission" date="2018-05" db="EMBL/GenBank/DDBJ databases">
        <title>Genomic Encyclopedia of Type Strains, Phase IV (KMG-V): Genome sequencing to study the core and pangenomes of soil and plant-associated prokaryotes.</title>
        <authorList>
            <person name="Whitman W."/>
        </authorList>
    </citation>
    <scope>NUCLEOTIDE SEQUENCE [LARGE SCALE GENOMIC DNA]</scope>
    <source>
        <strain evidence="2 3">SIr-6563</strain>
    </source>
</reference>
<protein>
    <submittedName>
        <fullName evidence="2">Uncharacterized protein</fullName>
    </submittedName>
</protein>
<evidence type="ECO:0000313" key="3">
    <source>
        <dbReference type="Proteomes" id="UP000247515"/>
    </source>
</evidence>
<proteinExistence type="predicted"/>
<accession>A0ABX5ME02</accession>
<sequence>MNQAGEAAAKAAEEAGDAGTAAPPNAGTATPADSGDEAATPAPAPNAGPIKVHVIDDELAGLTFNHLATLTDNFTQALADISSPEVAEIWPIVVAIDGSFNAFELEKPETVLQYLGSIKFVQEVLLSQYFRENAPQSLLEPLAAFFQRAEAVGTLKAQIEGAFPPTEFETTFASARPSVPAELLQYDLLILDLVLHRSAGAVDEMVKYLLAMGEAKYPEQLPAIIVMSNSEELTTEKLRFSTESQISAAGLLLLPKARIREADFGKLGLLLSYQQLNRQRQVAQHMRVFMRTWMKALDDARSRASTTLWNLDAAAMQQIHLSAAAEDDPYDEHLNELMSREYLWHVESSPAVGQALEALDSCFTAQFVPDSSPPVIGTRFIAPLVNAKVGRDFVSHYTWTGFAVPPGLGSVEAAEALKRFNRLVPFGAVLAPKELTPETECLVHITQQCDLNAATRDKSLSNPVQSTQFAVVLPVEVVEHHMPAHDLDNESLVARSLTIDGKEYDFKLAKGRQLALPIPKFIEYSNERQLRVVGKLRHDIASHFLSATANHMTRFASLKTTRVEVRRAYVLLYGSQFPQGGAPVMLQDREGNPLAVQVAMHRKLFFFQDNTSMRLALWLKERLATYYPAVDIDASLACNSLSVGLSNKQSLTKIVDFVVKSFNIDELAGNLAAAQAPPKRVHLVVVTPPQEAE</sequence>